<evidence type="ECO:0000313" key="4">
    <source>
        <dbReference type="EMBL" id="KAL3726339.1"/>
    </source>
</evidence>
<evidence type="ECO:0000313" key="5">
    <source>
        <dbReference type="Proteomes" id="UP001634007"/>
    </source>
</evidence>
<gene>
    <name evidence="4" type="ORF">ACJRO7_031258</name>
</gene>
<evidence type="ECO:0000256" key="2">
    <source>
        <dbReference type="SAM" id="MobiDB-lite"/>
    </source>
</evidence>
<evidence type="ECO:0000256" key="1">
    <source>
        <dbReference type="ARBA" id="ARBA00022499"/>
    </source>
</evidence>
<dbReference type="GO" id="GO:0003729">
    <property type="term" value="F:mRNA binding"/>
    <property type="evidence" value="ECO:0007669"/>
    <property type="project" value="UniProtKB-ARBA"/>
</dbReference>
<dbReference type="InterPro" id="IPR029071">
    <property type="entry name" value="Ubiquitin-like_domsf"/>
</dbReference>
<dbReference type="InterPro" id="IPR000626">
    <property type="entry name" value="Ubiquitin-like_dom"/>
</dbReference>
<dbReference type="Gene3D" id="3.10.20.90">
    <property type="entry name" value="Phosphatidylinositol 3-kinase Catalytic Subunit, Chain A, domain 1"/>
    <property type="match status" value="2"/>
</dbReference>
<dbReference type="EMBL" id="JBJKBG010000008">
    <property type="protein sequence ID" value="KAL3726339.1"/>
    <property type="molecule type" value="Genomic_DNA"/>
</dbReference>
<sequence length="270" mass="30411">MAGSPSQLPSSGPPNSDNEEFSANEEILSPLSLGLMLVILALEISKKLIVANRNSTVEHIKALIEDKEKINDEYSKQLFFGGRPLEEGRRLADYGIRGHATIRVLLQDLARMTVIVHIQSAQKYLLLDARNQDTDDLSHDQAMEGILPDDFALFSGGEAFAEDWTLASLNLPPELTFYLLLHPKEHLSIFVNMSSCKVRVDTKFWFLVGHVKALAIAKMCVRVMHSHFLYHWEQLEDHKTLACYGIVDGFVFTIGVSLCSILDICQLREW</sequence>
<feature type="region of interest" description="Disordered" evidence="2">
    <location>
        <begin position="1"/>
        <end position="21"/>
    </location>
</feature>
<dbReference type="SMART" id="SM00213">
    <property type="entry name" value="UBQ"/>
    <property type="match status" value="1"/>
</dbReference>
<protein>
    <recommendedName>
        <fullName evidence="3">Ubiquitin-like domain-containing protein</fullName>
    </recommendedName>
</protein>
<dbReference type="PROSITE" id="PS50053">
    <property type="entry name" value="UBIQUITIN_2"/>
    <property type="match status" value="1"/>
</dbReference>
<evidence type="ECO:0000259" key="3">
    <source>
        <dbReference type="PROSITE" id="PS50053"/>
    </source>
</evidence>
<comment type="caution">
    <text evidence="4">The sequence shown here is derived from an EMBL/GenBank/DDBJ whole genome shotgun (WGS) entry which is preliminary data.</text>
</comment>
<dbReference type="Proteomes" id="UP001634007">
    <property type="component" value="Unassembled WGS sequence"/>
</dbReference>
<organism evidence="4 5">
    <name type="scientific">Eucalyptus globulus</name>
    <name type="common">Tasmanian blue gum</name>
    <dbReference type="NCBI Taxonomy" id="34317"/>
    <lineage>
        <taxon>Eukaryota</taxon>
        <taxon>Viridiplantae</taxon>
        <taxon>Streptophyta</taxon>
        <taxon>Embryophyta</taxon>
        <taxon>Tracheophyta</taxon>
        <taxon>Spermatophyta</taxon>
        <taxon>Magnoliopsida</taxon>
        <taxon>eudicotyledons</taxon>
        <taxon>Gunneridae</taxon>
        <taxon>Pentapetalae</taxon>
        <taxon>rosids</taxon>
        <taxon>malvids</taxon>
        <taxon>Myrtales</taxon>
        <taxon>Myrtaceae</taxon>
        <taxon>Myrtoideae</taxon>
        <taxon>Eucalypteae</taxon>
        <taxon>Eucalyptus</taxon>
    </lineage>
</organism>
<reference evidence="4 5" key="1">
    <citation type="submission" date="2024-11" db="EMBL/GenBank/DDBJ databases">
        <title>Chromosome-level genome assembly of Eucalyptus globulus Labill. provides insights into its genome evolution.</title>
        <authorList>
            <person name="Li X."/>
        </authorList>
    </citation>
    <scope>NUCLEOTIDE SEQUENCE [LARGE SCALE GENOMIC DNA]</scope>
    <source>
        <strain evidence="4">CL2024</strain>
        <tissue evidence="4">Fresh tender leaves</tissue>
    </source>
</reference>
<dbReference type="PANTHER" id="PTHR10666">
    <property type="entry name" value="UBIQUITIN"/>
    <property type="match status" value="1"/>
</dbReference>
<dbReference type="InterPro" id="IPR050158">
    <property type="entry name" value="Ubiquitin_ubiquitin-like"/>
</dbReference>
<dbReference type="CDD" id="cd17039">
    <property type="entry name" value="Ubl_ubiquitin_like"/>
    <property type="match status" value="1"/>
</dbReference>
<feature type="compositionally biased region" description="Low complexity" evidence="2">
    <location>
        <begin position="1"/>
        <end position="16"/>
    </location>
</feature>
<dbReference type="AlphaFoldDB" id="A0ABD3JJ90"/>
<keyword evidence="5" id="KW-1185">Reference proteome</keyword>
<feature type="domain" description="Ubiquitin-like" evidence="3">
    <location>
        <begin position="35"/>
        <end position="107"/>
    </location>
</feature>
<proteinExistence type="predicted"/>
<dbReference type="SUPFAM" id="SSF54236">
    <property type="entry name" value="Ubiquitin-like"/>
    <property type="match status" value="2"/>
</dbReference>
<name>A0ABD3JJ90_EUCGL</name>
<dbReference type="Pfam" id="PF00240">
    <property type="entry name" value="ubiquitin"/>
    <property type="match status" value="1"/>
</dbReference>
<accession>A0ABD3JJ90</accession>
<keyword evidence="1" id="KW-1017">Isopeptide bond</keyword>